<protein>
    <submittedName>
        <fullName evidence="1">Uncharacterized protein</fullName>
    </submittedName>
</protein>
<sequence>MPTAGRTVVRLTFFYHGPFERIAKRQTEEFYKRGVEIFKRDLESSPKLTYGTGGSQQRRSDSDLLEMKTLLAKKVDKSELDDVLEEAMIWSVNSPVKVILTDGVNKVELILRDGDLEESKGEISSLGEKLTVLVKGKVMES</sequence>
<dbReference type="Proteomes" id="UP000007812">
    <property type="component" value="Chromosome"/>
</dbReference>
<dbReference type="KEGG" id="mcn:Mcup_0905"/>
<evidence type="ECO:0000313" key="2">
    <source>
        <dbReference type="Proteomes" id="UP000007812"/>
    </source>
</evidence>
<dbReference type="HOGENOM" id="CLU_1821010_0_0_2"/>
<reference evidence="1 2" key="1">
    <citation type="journal article" date="2011" name="J. Bacteriol.">
        <title>Complete genome sequence of Metallosphaera cuprina, a metal sulfide-oxidizing archaeon from a hot spring.</title>
        <authorList>
            <person name="Liu L.J."/>
            <person name="You X.Y."/>
            <person name="Zheng H."/>
            <person name="Wang S."/>
            <person name="Jiang C.Y."/>
            <person name="Liu S.J."/>
        </authorList>
    </citation>
    <scope>NUCLEOTIDE SEQUENCE [LARGE SCALE GENOMIC DNA]</scope>
    <source>
        <strain evidence="1 2">Ar-4</strain>
    </source>
</reference>
<name>F4G2G2_METCR</name>
<accession>F4G2G2</accession>
<dbReference type="STRING" id="1006006.Mcup_0905"/>
<dbReference type="EMBL" id="CP002656">
    <property type="protein sequence ID" value="AEB95010.1"/>
    <property type="molecule type" value="Genomic_DNA"/>
</dbReference>
<dbReference type="AlphaFoldDB" id="F4G2G2"/>
<proteinExistence type="predicted"/>
<keyword evidence="2" id="KW-1185">Reference proteome</keyword>
<dbReference type="PATRIC" id="fig|1006006.8.peg.904"/>
<dbReference type="eggNOG" id="arCOG14119">
    <property type="taxonomic scope" value="Archaea"/>
</dbReference>
<gene>
    <name evidence="1" type="ordered locus">Mcup_0905</name>
</gene>
<dbReference type="GeneID" id="10493096"/>
<evidence type="ECO:0000313" key="1">
    <source>
        <dbReference type="EMBL" id="AEB95010.1"/>
    </source>
</evidence>
<organism evidence="1 2">
    <name type="scientific">Metallosphaera cuprina (strain Ar-4)</name>
    <dbReference type="NCBI Taxonomy" id="1006006"/>
    <lineage>
        <taxon>Archaea</taxon>
        <taxon>Thermoproteota</taxon>
        <taxon>Thermoprotei</taxon>
        <taxon>Sulfolobales</taxon>
        <taxon>Sulfolobaceae</taxon>
        <taxon>Metallosphaera</taxon>
    </lineage>
</organism>
<dbReference type="RefSeq" id="WP_013737508.1">
    <property type="nucleotide sequence ID" value="NC_015435.1"/>
</dbReference>